<dbReference type="PROSITE" id="PS50110">
    <property type="entry name" value="RESPONSE_REGULATORY"/>
    <property type="match status" value="1"/>
</dbReference>
<dbReference type="AlphaFoldDB" id="A0A256IY23"/>
<feature type="non-terminal residue" evidence="4">
    <location>
        <position position="92"/>
    </location>
</feature>
<dbReference type="Proteomes" id="UP000215731">
    <property type="component" value="Unassembled WGS sequence"/>
</dbReference>
<evidence type="ECO:0000313" key="5">
    <source>
        <dbReference type="Proteomes" id="UP000215731"/>
    </source>
</evidence>
<dbReference type="InterPro" id="IPR001789">
    <property type="entry name" value="Sig_transdc_resp-reg_receiver"/>
</dbReference>
<dbReference type="InterPro" id="IPR011006">
    <property type="entry name" value="CheY-like_superfamily"/>
</dbReference>
<feature type="modified residue" description="4-aspartylphosphate" evidence="2">
    <location>
        <position position="61"/>
    </location>
</feature>
<gene>
    <name evidence="4" type="ORF">DJ80_12425</name>
</gene>
<name>A0A256IY23_HALEZ</name>
<evidence type="ECO:0000256" key="2">
    <source>
        <dbReference type="PROSITE-ProRule" id="PRU00169"/>
    </source>
</evidence>
<protein>
    <submittedName>
        <fullName evidence="4">HTR-like protein</fullName>
    </submittedName>
</protein>
<organism evidence="4 5">
    <name type="scientific">Halorubrum ezzemoulense</name>
    <name type="common">Halorubrum chaoviator</name>
    <dbReference type="NCBI Taxonomy" id="337243"/>
    <lineage>
        <taxon>Archaea</taxon>
        <taxon>Methanobacteriati</taxon>
        <taxon>Methanobacteriota</taxon>
        <taxon>Stenosarchaea group</taxon>
        <taxon>Halobacteria</taxon>
        <taxon>Halobacteriales</taxon>
        <taxon>Haloferacaceae</taxon>
        <taxon>Halorubrum</taxon>
    </lineage>
</organism>
<dbReference type="EMBL" id="NHOZ01000122">
    <property type="protein sequence ID" value="OYR61470.1"/>
    <property type="molecule type" value="Genomic_DNA"/>
</dbReference>
<dbReference type="SUPFAM" id="SSF52172">
    <property type="entry name" value="CheY-like"/>
    <property type="match status" value="1"/>
</dbReference>
<dbReference type="PANTHER" id="PTHR44591:SF3">
    <property type="entry name" value="RESPONSE REGULATORY DOMAIN-CONTAINING PROTEIN"/>
    <property type="match status" value="1"/>
</dbReference>
<dbReference type="RefSeq" id="WP_143420764.1">
    <property type="nucleotide sequence ID" value="NZ_NHOZ01000122.1"/>
</dbReference>
<reference evidence="4 5" key="1">
    <citation type="journal article" date="2014" name="Front. Microbiol.">
        <title>Population and genomic analysis of the genus Halorubrum.</title>
        <authorList>
            <person name="Fullmer M.S."/>
            <person name="Soucy S.M."/>
            <person name="Swithers K.S."/>
            <person name="Makkay A.M."/>
            <person name="Wheeler R."/>
            <person name="Ventosa A."/>
            <person name="Gogarten J.P."/>
            <person name="Papke R.T."/>
        </authorList>
    </citation>
    <scope>NUCLEOTIDE SEQUENCE [LARGE SCALE GENOMIC DNA]</scope>
    <source>
        <strain evidence="4 5">Ga36</strain>
    </source>
</reference>
<dbReference type="InterPro" id="IPR050595">
    <property type="entry name" value="Bact_response_regulator"/>
</dbReference>
<dbReference type="Gene3D" id="3.40.50.2300">
    <property type="match status" value="1"/>
</dbReference>
<accession>A0A256IY23</accession>
<evidence type="ECO:0000256" key="1">
    <source>
        <dbReference type="ARBA" id="ARBA00022553"/>
    </source>
</evidence>
<evidence type="ECO:0000313" key="4">
    <source>
        <dbReference type="EMBL" id="OYR61470.1"/>
    </source>
</evidence>
<proteinExistence type="predicted"/>
<dbReference type="PANTHER" id="PTHR44591">
    <property type="entry name" value="STRESS RESPONSE REGULATOR PROTEIN 1"/>
    <property type="match status" value="1"/>
</dbReference>
<feature type="domain" description="Response regulatory" evidence="3">
    <location>
        <begin position="10"/>
        <end position="92"/>
    </location>
</feature>
<dbReference type="GO" id="GO:0000160">
    <property type="term" value="P:phosphorelay signal transduction system"/>
    <property type="evidence" value="ECO:0007669"/>
    <property type="project" value="InterPro"/>
</dbReference>
<comment type="caution">
    <text evidence="4">The sequence shown here is derived from an EMBL/GenBank/DDBJ whole genome shotgun (WGS) entry which is preliminary data.</text>
</comment>
<dbReference type="CDD" id="cd00156">
    <property type="entry name" value="REC"/>
    <property type="match status" value="1"/>
</dbReference>
<dbReference type="Pfam" id="PF00072">
    <property type="entry name" value="Response_reg"/>
    <property type="match status" value="1"/>
</dbReference>
<sequence length="92" mass="10373">MPFRSHQKIQILHVDDDPSITDLTGTFLEREDDRFAVQTATSADEGLENINDRPPDCVVSDYNMPGTDGIEFLQAVREEYPDLPFILFTGKG</sequence>
<evidence type="ECO:0000259" key="3">
    <source>
        <dbReference type="PROSITE" id="PS50110"/>
    </source>
</evidence>
<keyword evidence="1 2" id="KW-0597">Phosphoprotein</keyword>